<evidence type="ECO:0000313" key="2">
    <source>
        <dbReference type="EMBL" id="RKR20511.1"/>
    </source>
</evidence>
<evidence type="ECO:0000256" key="1">
    <source>
        <dbReference type="SAM" id="Phobius"/>
    </source>
</evidence>
<organism evidence="2 3">
    <name type="scientific">Arthrobacter oryzae</name>
    <dbReference type="NCBI Taxonomy" id="409290"/>
    <lineage>
        <taxon>Bacteria</taxon>
        <taxon>Bacillati</taxon>
        <taxon>Actinomycetota</taxon>
        <taxon>Actinomycetes</taxon>
        <taxon>Micrococcales</taxon>
        <taxon>Micrococcaceae</taxon>
        <taxon>Arthrobacter</taxon>
    </lineage>
</organism>
<protein>
    <recommendedName>
        <fullName evidence="4">DUF3592 domain-containing protein</fullName>
    </recommendedName>
</protein>
<dbReference type="Proteomes" id="UP000276055">
    <property type="component" value="Unassembled WGS sequence"/>
</dbReference>
<feature type="transmembrane region" description="Helical" evidence="1">
    <location>
        <begin position="116"/>
        <end position="142"/>
    </location>
</feature>
<dbReference type="AlphaFoldDB" id="A0A495EVB9"/>
<dbReference type="EMBL" id="RBIR01000002">
    <property type="protein sequence ID" value="RKR20511.1"/>
    <property type="molecule type" value="Genomic_DNA"/>
</dbReference>
<reference evidence="2 3" key="1">
    <citation type="submission" date="2018-10" db="EMBL/GenBank/DDBJ databases">
        <title>Genomic Encyclopedia of Type Strains, Phase IV (KMG-IV): sequencing the most valuable type-strain genomes for metagenomic binning, comparative biology and taxonomic classification.</title>
        <authorList>
            <person name="Goeker M."/>
        </authorList>
    </citation>
    <scope>NUCLEOTIDE SEQUENCE [LARGE SCALE GENOMIC DNA]</scope>
    <source>
        <strain evidence="2 3">DSM 25586</strain>
    </source>
</reference>
<evidence type="ECO:0008006" key="4">
    <source>
        <dbReference type="Google" id="ProtNLM"/>
    </source>
</evidence>
<comment type="caution">
    <text evidence="2">The sequence shown here is derived from an EMBL/GenBank/DDBJ whole genome shotgun (WGS) entry which is preliminary data.</text>
</comment>
<name>A0A495EVB9_9MICC</name>
<keyword evidence="1" id="KW-0472">Membrane</keyword>
<sequence length="244" mass="26398">MVFSGVLFTGVAVTAVVAFSWAMIPVWGSHVKVPATVTSQYGYYKRDIYSVDGHHCIVGLQYALDGRPITASSDTHTTCKGSPSSGSTVTISVYQENTVDPIIDGYYTFQSSLPGMVGLLGLGWVFGSGYLLVLVGVSYWGARRIGEGESSWRQVTATVKQLEKFRSSTTVTLEAEDVTGALRIFRIRYSFRSPWLESSPQGTVSLTMLGNGGDRLLFAPPGSRNVKVGYVSVPSQFELRALGL</sequence>
<evidence type="ECO:0000313" key="3">
    <source>
        <dbReference type="Proteomes" id="UP000276055"/>
    </source>
</evidence>
<accession>A0A495EVB9</accession>
<gene>
    <name evidence="2" type="ORF">C8D78_1148</name>
</gene>
<keyword evidence="1" id="KW-0812">Transmembrane</keyword>
<proteinExistence type="predicted"/>
<keyword evidence="1" id="KW-1133">Transmembrane helix</keyword>